<feature type="compositionally biased region" description="Polar residues" evidence="1">
    <location>
        <begin position="1"/>
        <end position="22"/>
    </location>
</feature>
<dbReference type="EMBL" id="LXQA011153419">
    <property type="protein sequence ID" value="MCI86934.1"/>
    <property type="molecule type" value="Genomic_DNA"/>
</dbReference>
<protein>
    <submittedName>
        <fullName evidence="2">Uncharacterized protein</fullName>
    </submittedName>
</protein>
<feature type="region of interest" description="Disordered" evidence="1">
    <location>
        <begin position="1"/>
        <end position="51"/>
    </location>
</feature>
<accession>A0A392VF00</accession>
<organism evidence="2 3">
    <name type="scientific">Trifolium medium</name>
    <dbReference type="NCBI Taxonomy" id="97028"/>
    <lineage>
        <taxon>Eukaryota</taxon>
        <taxon>Viridiplantae</taxon>
        <taxon>Streptophyta</taxon>
        <taxon>Embryophyta</taxon>
        <taxon>Tracheophyta</taxon>
        <taxon>Spermatophyta</taxon>
        <taxon>Magnoliopsida</taxon>
        <taxon>eudicotyledons</taxon>
        <taxon>Gunneridae</taxon>
        <taxon>Pentapetalae</taxon>
        <taxon>rosids</taxon>
        <taxon>fabids</taxon>
        <taxon>Fabales</taxon>
        <taxon>Fabaceae</taxon>
        <taxon>Papilionoideae</taxon>
        <taxon>50 kb inversion clade</taxon>
        <taxon>NPAAA clade</taxon>
        <taxon>Hologalegina</taxon>
        <taxon>IRL clade</taxon>
        <taxon>Trifolieae</taxon>
        <taxon>Trifolium</taxon>
    </lineage>
</organism>
<feature type="non-terminal residue" evidence="2">
    <location>
        <position position="64"/>
    </location>
</feature>
<proteinExistence type="predicted"/>
<evidence type="ECO:0000313" key="2">
    <source>
        <dbReference type="EMBL" id="MCI86934.1"/>
    </source>
</evidence>
<dbReference type="Proteomes" id="UP000265520">
    <property type="component" value="Unassembled WGS sequence"/>
</dbReference>
<reference evidence="2 3" key="1">
    <citation type="journal article" date="2018" name="Front. Plant Sci.">
        <title>Red Clover (Trifolium pratense) and Zigzag Clover (T. medium) - A Picture of Genomic Similarities and Differences.</title>
        <authorList>
            <person name="Dluhosova J."/>
            <person name="Istvanek J."/>
            <person name="Nedelnik J."/>
            <person name="Repkova J."/>
        </authorList>
    </citation>
    <scope>NUCLEOTIDE SEQUENCE [LARGE SCALE GENOMIC DNA]</scope>
    <source>
        <strain evidence="3">cv. 10/8</strain>
        <tissue evidence="2">Leaf</tissue>
    </source>
</reference>
<keyword evidence="3" id="KW-1185">Reference proteome</keyword>
<comment type="caution">
    <text evidence="2">The sequence shown here is derived from an EMBL/GenBank/DDBJ whole genome shotgun (WGS) entry which is preliminary data.</text>
</comment>
<dbReference type="AlphaFoldDB" id="A0A392VF00"/>
<evidence type="ECO:0000313" key="3">
    <source>
        <dbReference type="Proteomes" id="UP000265520"/>
    </source>
</evidence>
<name>A0A392VF00_9FABA</name>
<evidence type="ECO:0000256" key="1">
    <source>
        <dbReference type="SAM" id="MobiDB-lite"/>
    </source>
</evidence>
<sequence>MSSRCKNGQKSTKVDPVNSTLREAQPSCRGAQVPEAKTCSPSWPRRKAAPFWAARRPRAKFLQN</sequence>